<dbReference type="PANTHER" id="PTHR45694">
    <property type="entry name" value="GLUTAREDOXIN 2"/>
    <property type="match status" value="1"/>
</dbReference>
<keyword evidence="6" id="KW-1185">Reference proteome</keyword>
<dbReference type="PRINTS" id="PR00160">
    <property type="entry name" value="GLUTAREDOXIN"/>
</dbReference>
<proteinExistence type="inferred from homology"/>
<dbReference type="InterPro" id="IPR036249">
    <property type="entry name" value="Thioredoxin-like_sf"/>
</dbReference>
<dbReference type="GO" id="GO:0000324">
    <property type="term" value="C:fungal-type vacuole"/>
    <property type="evidence" value="ECO:0007669"/>
    <property type="project" value="TreeGrafter"/>
</dbReference>
<comment type="caution">
    <text evidence="5">The sequence shown here is derived from an EMBL/GenBank/DDBJ whole genome shotgun (WGS) entry which is preliminary data.</text>
</comment>
<dbReference type="GO" id="GO:0004362">
    <property type="term" value="F:glutathione-disulfide reductase (NADPH) activity"/>
    <property type="evidence" value="ECO:0007669"/>
    <property type="project" value="UniProtKB-ARBA"/>
</dbReference>
<evidence type="ECO:0000313" key="5">
    <source>
        <dbReference type="EMBL" id="KAK3397496.1"/>
    </source>
</evidence>
<dbReference type="PROSITE" id="PS51354">
    <property type="entry name" value="GLUTAREDOXIN_2"/>
    <property type="match status" value="1"/>
</dbReference>
<dbReference type="InterPro" id="IPR014025">
    <property type="entry name" value="Glutaredoxin_subgr"/>
</dbReference>
<name>A0AAE0PCN8_SORBR</name>
<feature type="region of interest" description="Disordered" evidence="2">
    <location>
        <begin position="93"/>
        <end position="133"/>
    </location>
</feature>
<sequence>MPSQRRMRALIYITVACFMVLLFFTSRARHAQEPDPRSVRDFYQKTKNAMEGTRIGGGSNRRGQAVVGAQRIEIDEDDAIVAKAMQERLRKAEQMAKSNANAKAPNKPDDPENIVGVGSSHQGQNHLSEGVSSETEEHHAVLEELKSILKKSAIIIFSKSYCPYSKKAKHLLLNDYEFNPPPYVVELDQHELGAGIQAELTERTGQRTVPNILVGGISIGGSDDIAKLDQEGTLIEKIMSLAGKRLTVTKHSRGGV</sequence>
<reference evidence="5" key="1">
    <citation type="journal article" date="2023" name="Mol. Phylogenet. Evol.">
        <title>Genome-scale phylogeny and comparative genomics of the fungal order Sordariales.</title>
        <authorList>
            <person name="Hensen N."/>
            <person name="Bonometti L."/>
            <person name="Westerberg I."/>
            <person name="Brannstrom I.O."/>
            <person name="Guillou S."/>
            <person name="Cros-Aarteil S."/>
            <person name="Calhoun S."/>
            <person name="Haridas S."/>
            <person name="Kuo A."/>
            <person name="Mondo S."/>
            <person name="Pangilinan J."/>
            <person name="Riley R."/>
            <person name="LaButti K."/>
            <person name="Andreopoulos B."/>
            <person name="Lipzen A."/>
            <person name="Chen C."/>
            <person name="Yan M."/>
            <person name="Daum C."/>
            <person name="Ng V."/>
            <person name="Clum A."/>
            <person name="Steindorff A."/>
            <person name="Ohm R.A."/>
            <person name="Martin F."/>
            <person name="Silar P."/>
            <person name="Natvig D.O."/>
            <person name="Lalanne C."/>
            <person name="Gautier V."/>
            <person name="Ament-Velasquez S.L."/>
            <person name="Kruys A."/>
            <person name="Hutchinson M.I."/>
            <person name="Powell A.J."/>
            <person name="Barry K."/>
            <person name="Miller A.N."/>
            <person name="Grigoriev I.V."/>
            <person name="Debuchy R."/>
            <person name="Gladieux P."/>
            <person name="Hiltunen Thoren M."/>
            <person name="Johannesson H."/>
        </authorList>
    </citation>
    <scope>NUCLEOTIDE SEQUENCE</scope>
    <source>
        <strain evidence="5">FGSC 1904</strain>
    </source>
</reference>
<evidence type="ECO:0000313" key="6">
    <source>
        <dbReference type="Proteomes" id="UP001281003"/>
    </source>
</evidence>
<dbReference type="AlphaFoldDB" id="A0AAE0PCN8"/>
<dbReference type="CDD" id="cd03419">
    <property type="entry name" value="GRX_GRXh_1_2_like"/>
    <property type="match status" value="1"/>
</dbReference>
<dbReference type="SUPFAM" id="SSF52833">
    <property type="entry name" value="Thioredoxin-like"/>
    <property type="match status" value="1"/>
</dbReference>
<reference evidence="5" key="2">
    <citation type="submission" date="2023-07" db="EMBL/GenBank/DDBJ databases">
        <authorList>
            <consortium name="Lawrence Berkeley National Laboratory"/>
            <person name="Haridas S."/>
            <person name="Hensen N."/>
            <person name="Bonometti L."/>
            <person name="Westerberg I."/>
            <person name="Brannstrom I.O."/>
            <person name="Guillou S."/>
            <person name="Cros-Aarteil S."/>
            <person name="Calhoun S."/>
            <person name="Kuo A."/>
            <person name="Mondo S."/>
            <person name="Pangilinan J."/>
            <person name="Riley R."/>
            <person name="LaButti K."/>
            <person name="Andreopoulos B."/>
            <person name="Lipzen A."/>
            <person name="Chen C."/>
            <person name="Yanf M."/>
            <person name="Daum C."/>
            <person name="Ng V."/>
            <person name="Clum A."/>
            <person name="Steindorff A."/>
            <person name="Ohm R."/>
            <person name="Martin F."/>
            <person name="Silar P."/>
            <person name="Natvig D."/>
            <person name="Lalanne C."/>
            <person name="Gautier V."/>
            <person name="Ament-velasquez S.L."/>
            <person name="Kruys A."/>
            <person name="Hutchinson M.I."/>
            <person name="Powell A.J."/>
            <person name="Barry K."/>
            <person name="Miller A.N."/>
            <person name="Grigoriev I.V."/>
            <person name="Debuchy R."/>
            <person name="Gladieux P."/>
            <person name="Thoren M.H."/>
            <person name="Johannesson H."/>
        </authorList>
    </citation>
    <scope>NUCLEOTIDE SEQUENCE</scope>
    <source>
        <strain evidence="5">FGSC 1904</strain>
    </source>
</reference>
<dbReference type="EMBL" id="JAUTDP010000007">
    <property type="protein sequence ID" value="KAK3397496.1"/>
    <property type="molecule type" value="Genomic_DNA"/>
</dbReference>
<protein>
    <submittedName>
        <fullName evidence="5">Thioredoxin-like protein</fullName>
    </submittedName>
</protein>
<gene>
    <name evidence="5" type="ORF">B0T20DRAFT_221836</name>
</gene>
<dbReference type="GO" id="GO:0005801">
    <property type="term" value="C:cis-Golgi network"/>
    <property type="evidence" value="ECO:0007669"/>
    <property type="project" value="UniProtKB-ARBA"/>
</dbReference>
<dbReference type="Gene3D" id="3.40.30.10">
    <property type="entry name" value="Glutaredoxin"/>
    <property type="match status" value="1"/>
</dbReference>
<dbReference type="InterPro" id="IPR002109">
    <property type="entry name" value="Glutaredoxin"/>
</dbReference>
<feature type="compositionally biased region" description="Polar residues" evidence="2">
    <location>
        <begin position="119"/>
        <end position="133"/>
    </location>
</feature>
<feature type="chain" id="PRO_5042292885" evidence="3">
    <location>
        <begin position="32"/>
        <end position="256"/>
    </location>
</feature>
<evidence type="ECO:0000256" key="1">
    <source>
        <dbReference type="ARBA" id="ARBA00009630"/>
    </source>
</evidence>
<dbReference type="GO" id="GO:0034599">
    <property type="term" value="P:cellular response to oxidative stress"/>
    <property type="evidence" value="ECO:0007669"/>
    <property type="project" value="TreeGrafter"/>
</dbReference>
<comment type="similarity">
    <text evidence="1">Belongs to the glutaredoxin family. Monothiol subfamily.</text>
</comment>
<feature type="domain" description="Glutaredoxin" evidence="4">
    <location>
        <begin position="154"/>
        <end position="216"/>
    </location>
</feature>
<keyword evidence="3" id="KW-0732">Signal</keyword>
<dbReference type="Proteomes" id="UP001281003">
    <property type="component" value="Unassembled WGS sequence"/>
</dbReference>
<dbReference type="Pfam" id="PF00462">
    <property type="entry name" value="Glutaredoxin"/>
    <property type="match status" value="1"/>
</dbReference>
<accession>A0AAE0PCN8</accession>
<evidence type="ECO:0000259" key="4">
    <source>
        <dbReference type="Pfam" id="PF00462"/>
    </source>
</evidence>
<feature type="signal peptide" evidence="3">
    <location>
        <begin position="1"/>
        <end position="31"/>
    </location>
</feature>
<dbReference type="FunFam" id="3.40.30.10:FF:000093">
    <property type="entry name" value="Glutaredoxin 2"/>
    <property type="match status" value="1"/>
</dbReference>
<evidence type="ECO:0000256" key="2">
    <source>
        <dbReference type="SAM" id="MobiDB-lite"/>
    </source>
</evidence>
<organism evidence="5 6">
    <name type="scientific">Sordaria brevicollis</name>
    <dbReference type="NCBI Taxonomy" id="83679"/>
    <lineage>
        <taxon>Eukaryota</taxon>
        <taxon>Fungi</taxon>
        <taxon>Dikarya</taxon>
        <taxon>Ascomycota</taxon>
        <taxon>Pezizomycotina</taxon>
        <taxon>Sordariomycetes</taxon>
        <taxon>Sordariomycetidae</taxon>
        <taxon>Sordariales</taxon>
        <taxon>Sordariaceae</taxon>
        <taxon>Sordaria</taxon>
    </lineage>
</organism>
<dbReference type="NCBIfam" id="TIGR02180">
    <property type="entry name" value="GRX_euk"/>
    <property type="match status" value="1"/>
</dbReference>
<dbReference type="InterPro" id="IPR011899">
    <property type="entry name" value="Glutaredoxin_euk/vir"/>
</dbReference>
<dbReference type="PANTHER" id="PTHR45694:SF5">
    <property type="entry name" value="GLUTAREDOXIN 2"/>
    <property type="match status" value="1"/>
</dbReference>
<dbReference type="GO" id="GO:0005796">
    <property type="term" value="C:Golgi lumen"/>
    <property type="evidence" value="ECO:0007669"/>
    <property type="project" value="TreeGrafter"/>
</dbReference>
<evidence type="ECO:0000256" key="3">
    <source>
        <dbReference type="SAM" id="SignalP"/>
    </source>
</evidence>